<protein>
    <recommendedName>
        <fullName evidence="3">WD40 repeat domain-containing protein</fullName>
    </recommendedName>
</protein>
<organism evidence="1 2">
    <name type="scientific">Prescottella agglutinans</name>
    <dbReference type="NCBI Taxonomy" id="1644129"/>
    <lineage>
        <taxon>Bacteria</taxon>
        <taxon>Bacillati</taxon>
        <taxon>Actinomycetota</taxon>
        <taxon>Actinomycetes</taxon>
        <taxon>Mycobacteriales</taxon>
        <taxon>Nocardiaceae</taxon>
        <taxon>Prescottella</taxon>
    </lineage>
</organism>
<gene>
    <name evidence="1" type="ORF">EGT67_12955</name>
</gene>
<accession>A0A3S3ZV74</accession>
<evidence type="ECO:0008006" key="3">
    <source>
        <dbReference type="Google" id="ProtNLM"/>
    </source>
</evidence>
<dbReference type="EMBL" id="RKLP01000006">
    <property type="protein sequence ID" value="RVW09060.1"/>
    <property type="molecule type" value="Genomic_DNA"/>
</dbReference>
<evidence type="ECO:0000313" key="1">
    <source>
        <dbReference type="EMBL" id="RVW09060.1"/>
    </source>
</evidence>
<dbReference type="RefSeq" id="WP_127916486.1">
    <property type="nucleotide sequence ID" value="NZ_RKLP01000006.1"/>
</dbReference>
<name>A0A3S3ZV74_9NOCA</name>
<keyword evidence="2" id="KW-1185">Reference proteome</keyword>
<reference evidence="1 2" key="1">
    <citation type="submission" date="2018-11" db="EMBL/GenBank/DDBJ databases">
        <title>Rhodococcus spongicola sp. nov. and Rhodococcus xishaensis sp. nov. from marine sponges.</title>
        <authorList>
            <person name="Li L."/>
            <person name="Lin H.W."/>
        </authorList>
    </citation>
    <scope>NUCLEOTIDE SEQUENCE [LARGE SCALE GENOMIC DNA]</scope>
    <source>
        <strain evidence="1 2">CCTCC AB2014297</strain>
    </source>
</reference>
<dbReference type="AlphaFoldDB" id="A0A3S3ZV74"/>
<comment type="caution">
    <text evidence="1">The sequence shown here is derived from an EMBL/GenBank/DDBJ whole genome shotgun (WGS) entry which is preliminary data.</text>
</comment>
<sequence length="311" mass="32858">MSKSFLTPVGPELAMPERSSVAAHPAGWLVSSPDRLQVFDPTFGLVLFTAPFDGCGASTVSAELDYAAVSLRDRAQLRGADGSVVWERVHDGWPQWGTGSAYWDASTETFAFTVPGDDSDLWCLVQGGETVESVELTNLTAGGSHVARARSGHLGLSIGAGQDGGAVYWVDPRRLGEHLPPVVYDEEMVVDAGRGDAIVTLTYETDVLCRRSAVDSGSVVSVRSADIDSSIDEGMPYLWVVGARDRLVVCVDDDEDTGIFVAGAADLGSWTQLEPPAGLDAGAVLVGGVDGLCASYDWRSGAVRLWHGPSL</sequence>
<evidence type="ECO:0000313" key="2">
    <source>
        <dbReference type="Proteomes" id="UP000286208"/>
    </source>
</evidence>
<proteinExistence type="predicted"/>
<dbReference type="OrthoDB" id="4454357at2"/>
<dbReference type="Proteomes" id="UP000286208">
    <property type="component" value="Unassembled WGS sequence"/>
</dbReference>